<protein>
    <recommendedName>
        <fullName evidence="4">YkgJ family cysteine cluster protein</fullName>
    </recommendedName>
</protein>
<organism evidence="2 3">
    <name type="scientific">Sorangium cellulosum (strain So ce56)</name>
    <name type="common">Polyangium cellulosum (strain So ce56)</name>
    <dbReference type="NCBI Taxonomy" id="448385"/>
    <lineage>
        <taxon>Bacteria</taxon>
        <taxon>Pseudomonadati</taxon>
        <taxon>Myxococcota</taxon>
        <taxon>Polyangia</taxon>
        <taxon>Polyangiales</taxon>
        <taxon>Polyangiaceae</taxon>
        <taxon>Sorangium</taxon>
    </lineage>
</organism>
<sequence>MRARRPARGLARIREQRRRPRSRSGSSLQNGRRWCPASERPSGWRIAASQRRRVALGSRLEAPPCSAPLPTLPLASRPLRAGSTSDHHESASERMRRTTPLDPPVREADLLTELSAVYREAEEVFSGWTCEASTECCRFGITGREPYVTSVELAAVRRAIAARGGRRALEGIVRAGGAAAPEPGISASGPSRRRALPQASERRCPMLTDAGRCAIYAARPLGCRTFFCDRASAGSPVRHHDVTRLVRKVQEIAARHEPGGDLGRPLTRALSEAGPSAAGAPPRTSSAARARRGR</sequence>
<dbReference type="AlphaFoldDB" id="A9GX13"/>
<feature type="compositionally biased region" description="Low complexity" evidence="1">
    <location>
        <begin position="273"/>
        <end position="288"/>
    </location>
</feature>
<accession>A9GX13</accession>
<feature type="region of interest" description="Disordered" evidence="1">
    <location>
        <begin position="178"/>
        <end position="199"/>
    </location>
</feature>
<reference evidence="2 3" key="1">
    <citation type="journal article" date="2007" name="Nat. Biotechnol.">
        <title>Complete genome sequence of the myxobacterium Sorangium cellulosum.</title>
        <authorList>
            <person name="Schneiker S."/>
            <person name="Perlova O."/>
            <person name="Kaiser O."/>
            <person name="Gerth K."/>
            <person name="Alici A."/>
            <person name="Altmeyer M.O."/>
            <person name="Bartels D."/>
            <person name="Bekel T."/>
            <person name="Beyer S."/>
            <person name="Bode E."/>
            <person name="Bode H.B."/>
            <person name="Bolten C.J."/>
            <person name="Choudhuri J.V."/>
            <person name="Doss S."/>
            <person name="Elnakady Y.A."/>
            <person name="Frank B."/>
            <person name="Gaigalat L."/>
            <person name="Goesmann A."/>
            <person name="Groeger C."/>
            <person name="Gross F."/>
            <person name="Jelsbak L."/>
            <person name="Jelsbak L."/>
            <person name="Kalinowski J."/>
            <person name="Kegler C."/>
            <person name="Knauber T."/>
            <person name="Konietzny S."/>
            <person name="Kopp M."/>
            <person name="Krause L."/>
            <person name="Krug D."/>
            <person name="Linke B."/>
            <person name="Mahmud T."/>
            <person name="Martinez-Arias R."/>
            <person name="McHardy A.C."/>
            <person name="Merai M."/>
            <person name="Meyer F."/>
            <person name="Mormann S."/>
            <person name="Munoz-Dorado J."/>
            <person name="Perez J."/>
            <person name="Pradella S."/>
            <person name="Rachid S."/>
            <person name="Raddatz G."/>
            <person name="Rosenau F."/>
            <person name="Rueckert C."/>
            <person name="Sasse F."/>
            <person name="Scharfe M."/>
            <person name="Schuster S.C."/>
            <person name="Suen G."/>
            <person name="Treuner-Lange A."/>
            <person name="Velicer G.J."/>
            <person name="Vorholter F.-J."/>
            <person name="Weissman K.J."/>
            <person name="Welch R.D."/>
            <person name="Wenzel S.C."/>
            <person name="Whitworth D.E."/>
            <person name="Wilhelm S."/>
            <person name="Wittmann C."/>
            <person name="Bloecker H."/>
            <person name="Puehler A."/>
            <person name="Mueller R."/>
        </authorList>
    </citation>
    <scope>NUCLEOTIDE SEQUENCE [LARGE SCALE GENOMIC DNA]</scope>
    <source>
        <strain evidence="3">So ce56</strain>
    </source>
</reference>
<proteinExistence type="predicted"/>
<dbReference type="KEGG" id="scl:sce3844"/>
<dbReference type="Proteomes" id="UP000002139">
    <property type="component" value="Chromosome"/>
</dbReference>
<evidence type="ECO:0000313" key="2">
    <source>
        <dbReference type="EMBL" id="CAN94004.1"/>
    </source>
</evidence>
<keyword evidence="3" id="KW-1185">Reference proteome</keyword>
<evidence type="ECO:0000313" key="3">
    <source>
        <dbReference type="Proteomes" id="UP000002139"/>
    </source>
</evidence>
<name>A9GX13_SORC5</name>
<feature type="compositionally biased region" description="Basic and acidic residues" evidence="1">
    <location>
        <begin position="85"/>
        <end position="96"/>
    </location>
</feature>
<dbReference type="HOGENOM" id="CLU_946291_0_0_7"/>
<dbReference type="eggNOG" id="COG0727">
    <property type="taxonomic scope" value="Bacteria"/>
</dbReference>
<feature type="region of interest" description="Disordered" evidence="1">
    <location>
        <begin position="255"/>
        <end position="294"/>
    </location>
</feature>
<evidence type="ECO:0008006" key="4">
    <source>
        <dbReference type="Google" id="ProtNLM"/>
    </source>
</evidence>
<evidence type="ECO:0000256" key="1">
    <source>
        <dbReference type="SAM" id="MobiDB-lite"/>
    </source>
</evidence>
<feature type="region of interest" description="Disordered" evidence="1">
    <location>
        <begin position="1"/>
        <end position="39"/>
    </location>
</feature>
<gene>
    <name evidence="2" type="ordered locus">sce3844</name>
</gene>
<feature type="region of interest" description="Disordered" evidence="1">
    <location>
        <begin position="67"/>
        <end position="103"/>
    </location>
</feature>
<dbReference type="EMBL" id="AM746676">
    <property type="protein sequence ID" value="CAN94004.1"/>
    <property type="molecule type" value="Genomic_DNA"/>
</dbReference>